<dbReference type="AlphaFoldDB" id="A0AAI8YHZ2"/>
<dbReference type="SUPFAM" id="SSF52833">
    <property type="entry name" value="Thioredoxin-like"/>
    <property type="match status" value="1"/>
</dbReference>
<dbReference type="Proteomes" id="UP001295740">
    <property type="component" value="Unassembled WGS sequence"/>
</dbReference>
<feature type="compositionally biased region" description="Low complexity" evidence="1">
    <location>
        <begin position="19"/>
        <end position="43"/>
    </location>
</feature>
<gene>
    <name evidence="2" type="ORF">KHLLAP_LOCUS5765</name>
</gene>
<dbReference type="PANTHER" id="PTHR31902">
    <property type="entry name" value="ACTIN PATCHES DISTAL PROTEIN 1"/>
    <property type="match status" value="1"/>
</dbReference>
<keyword evidence="3" id="KW-1185">Reference proteome</keyword>
<evidence type="ECO:0000256" key="1">
    <source>
        <dbReference type="SAM" id="MobiDB-lite"/>
    </source>
</evidence>
<protein>
    <submittedName>
        <fullName evidence="2">Uu.00g126910.m01.CDS01</fullName>
    </submittedName>
</protein>
<dbReference type="Pfam" id="PF06999">
    <property type="entry name" value="Suc_Fer-like"/>
    <property type="match status" value="1"/>
</dbReference>
<dbReference type="InterPro" id="IPR036249">
    <property type="entry name" value="Thioredoxin-like_sf"/>
</dbReference>
<organism evidence="2 3">
    <name type="scientific">Anthostomella pinea</name>
    <dbReference type="NCBI Taxonomy" id="933095"/>
    <lineage>
        <taxon>Eukaryota</taxon>
        <taxon>Fungi</taxon>
        <taxon>Dikarya</taxon>
        <taxon>Ascomycota</taxon>
        <taxon>Pezizomycotina</taxon>
        <taxon>Sordariomycetes</taxon>
        <taxon>Xylariomycetidae</taxon>
        <taxon>Xylariales</taxon>
        <taxon>Xylariaceae</taxon>
        <taxon>Anthostomella</taxon>
    </lineage>
</organism>
<name>A0AAI8YHZ2_9PEZI</name>
<comment type="caution">
    <text evidence="2">The sequence shown here is derived from an EMBL/GenBank/DDBJ whole genome shotgun (WGS) entry which is preliminary data.</text>
</comment>
<dbReference type="InterPro" id="IPR009737">
    <property type="entry name" value="Aim32/Apd1-like"/>
</dbReference>
<sequence length="435" mass="46761">MAAHPSSTSTPQPPPPSAPSSSSSSSSPSLSKPQARQQQQKPSQPQPPLKQKMALGLKSLFGKLGVAGGGSQPTAAKMAELFPPTDPAVDGEDCDHDCESCHVSYPRGFKIDDEDLLYGHIKGWSTHVLVATGKTDWVRDVEDEKGSVMQAFGRAEKPENGRLMLSASNIPTPSHHADYAEPTTIVLLPAFTIIENVTPAAVPALISAYINRAPTNTDPLSPVSLPKSLPLPDDVKLQHPEARELLARPSPHRALILLCSQKTRDARCGQSAPILRKELERHLRPLGLFRDLDDERPGGVGVYFISHVGGHKYSANMMVYRRPDAFGVDGVERGRLGPGEEVRVVQKTVAKKATEAPVVATAGEGAQEKESGVEKVEGAEEAEADVGAAQCIWLARVRPEDCENIVKFTVLQGKVVKADSQLRGGFDRGKGLLSW</sequence>
<accession>A0AAI8YHZ2</accession>
<feature type="region of interest" description="Disordered" evidence="1">
    <location>
        <begin position="1"/>
        <end position="50"/>
    </location>
</feature>
<proteinExistence type="predicted"/>
<reference evidence="2" key="1">
    <citation type="submission" date="2023-10" db="EMBL/GenBank/DDBJ databases">
        <authorList>
            <person name="Hackl T."/>
        </authorList>
    </citation>
    <scope>NUCLEOTIDE SEQUENCE</scope>
</reference>
<dbReference type="EMBL" id="CAUWAG010000007">
    <property type="protein sequence ID" value="CAJ2505297.1"/>
    <property type="molecule type" value="Genomic_DNA"/>
</dbReference>
<feature type="compositionally biased region" description="Low complexity" evidence="1">
    <location>
        <begin position="1"/>
        <end position="10"/>
    </location>
</feature>
<evidence type="ECO:0000313" key="2">
    <source>
        <dbReference type="EMBL" id="CAJ2505297.1"/>
    </source>
</evidence>
<dbReference type="CDD" id="cd03062">
    <property type="entry name" value="TRX_Fd_Sucrase"/>
    <property type="match status" value="1"/>
</dbReference>
<evidence type="ECO:0000313" key="3">
    <source>
        <dbReference type="Proteomes" id="UP001295740"/>
    </source>
</evidence>
<dbReference type="PANTHER" id="PTHR31902:SF14">
    <property type="entry name" value="ACTIN PATCHES DISTAL PROTEIN 1"/>
    <property type="match status" value="1"/>
</dbReference>